<evidence type="ECO:0000256" key="2">
    <source>
        <dbReference type="SAM" id="Phobius"/>
    </source>
</evidence>
<sequence>MKKEELLLEDSGDADDYKYDPRYPYDYGNRSDYGSRHSSLRSKNRVVFVEPDEESVSSQFWESNPWLEDLIALVKERGPTVLVVLMLGGLGIFCTLAGWWLLAVAGALNYLGGIIVQGVVLPVVGLILLMMSMMVFRTNWSSFKKEPEGVSEVFDADPTILNKAIVRPSCLVNSEFRRQAR</sequence>
<keyword evidence="2" id="KW-0812">Transmembrane</keyword>
<accession>A0A3R7Q2F1</accession>
<keyword evidence="4" id="KW-1185">Reference proteome</keyword>
<gene>
    <name evidence="3" type="ORF">C7M84_015198</name>
</gene>
<proteinExistence type="predicted"/>
<reference evidence="3 4" key="2">
    <citation type="submission" date="2019-01" db="EMBL/GenBank/DDBJ databases">
        <title>The decoding of complex shrimp genome reveals the adaptation for benthos swimmer, frequently molting mechanism and breeding impact on genome.</title>
        <authorList>
            <person name="Sun Y."/>
            <person name="Gao Y."/>
            <person name="Yu Y."/>
        </authorList>
    </citation>
    <scope>NUCLEOTIDE SEQUENCE [LARGE SCALE GENOMIC DNA]</scope>
    <source>
        <tissue evidence="3">Muscle</tissue>
    </source>
</reference>
<comment type="caution">
    <text evidence="3">The sequence shown here is derived from an EMBL/GenBank/DDBJ whole genome shotgun (WGS) entry which is preliminary data.</text>
</comment>
<name>A0A3R7Q2F1_PENVA</name>
<organism evidence="3 4">
    <name type="scientific">Penaeus vannamei</name>
    <name type="common">Whiteleg shrimp</name>
    <name type="synonym">Litopenaeus vannamei</name>
    <dbReference type="NCBI Taxonomy" id="6689"/>
    <lineage>
        <taxon>Eukaryota</taxon>
        <taxon>Metazoa</taxon>
        <taxon>Ecdysozoa</taxon>
        <taxon>Arthropoda</taxon>
        <taxon>Crustacea</taxon>
        <taxon>Multicrustacea</taxon>
        <taxon>Malacostraca</taxon>
        <taxon>Eumalacostraca</taxon>
        <taxon>Eucarida</taxon>
        <taxon>Decapoda</taxon>
        <taxon>Dendrobranchiata</taxon>
        <taxon>Penaeoidea</taxon>
        <taxon>Penaeidae</taxon>
        <taxon>Penaeus</taxon>
    </lineage>
</organism>
<keyword evidence="2" id="KW-0472">Membrane</keyword>
<dbReference type="OrthoDB" id="6365107at2759"/>
<dbReference type="Proteomes" id="UP000283509">
    <property type="component" value="Unassembled WGS sequence"/>
</dbReference>
<keyword evidence="2" id="KW-1133">Transmembrane helix</keyword>
<evidence type="ECO:0000313" key="4">
    <source>
        <dbReference type="Proteomes" id="UP000283509"/>
    </source>
</evidence>
<evidence type="ECO:0000313" key="3">
    <source>
        <dbReference type="EMBL" id="ROT66746.1"/>
    </source>
</evidence>
<feature type="transmembrane region" description="Helical" evidence="2">
    <location>
        <begin position="81"/>
        <end position="102"/>
    </location>
</feature>
<dbReference type="EMBL" id="QCYY01002892">
    <property type="protein sequence ID" value="ROT66746.1"/>
    <property type="molecule type" value="Genomic_DNA"/>
</dbReference>
<dbReference type="AlphaFoldDB" id="A0A3R7Q2F1"/>
<evidence type="ECO:0000256" key="1">
    <source>
        <dbReference type="SAM" id="MobiDB-lite"/>
    </source>
</evidence>
<protein>
    <recommendedName>
        <fullName evidence="5">Transmembrane protein</fullName>
    </recommendedName>
</protein>
<feature type="transmembrane region" description="Helical" evidence="2">
    <location>
        <begin position="114"/>
        <end position="136"/>
    </location>
</feature>
<reference evidence="3 4" key="1">
    <citation type="submission" date="2018-04" db="EMBL/GenBank/DDBJ databases">
        <authorList>
            <person name="Zhang X."/>
            <person name="Yuan J."/>
            <person name="Li F."/>
            <person name="Xiang J."/>
        </authorList>
    </citation>
    <scope>NUCLEOTIDE SEQUENCE [LARGE SCALE GENOMIC DNA]</scope>
    <source>
        <tissue evidence="3">Muscle</tissue>
    </source>
</reference>
<feature type="region of interest" description="Disordered" evidence="1">
    <location>
        <begin position="1"/>
        <end position="22"/>
    </location>
</feature>
<evidence type="ECO:0008006" key="5">
    <source>
        <dbReference type="Google" id="ProtNLM"/>
    </source>
</evidence>